<evidence type="ECO:0000256" key="3">
    <source>
        <dbReference type="ARBA" id="ARBA00023125"/>
    </source>
</evidence>
<evidence type="ECO:0000313" key="7">
    <source>
        <dbReference type="EMBL" id="CBH50361.1"/>
    </source>
</evidence>
<dbReference type="SUPFAM" id="SSF46785">
    <property type="entry name" value="Winged helix' DNA-binding domain"/>
    <property type="match status" value="1"/>
</dbReference>
<dbReference type="KEGG" id="req:REQ_43980"/>
<dbReference type="FunFam" id="1.10.10.10:FF:000001">
    <property type="entry name" value="LysR family transcriptional regulator"/>
    <property type="match status" value="1"/>
</dbReference>
<dbReference type="InterPro" id="IPR000847">
    <property type="entry name" value="LysR_HTH_N"/>
</dbReference>
<keyword evidence="4" id="KW-0010">Activator</keyword>
<comment type="similarity">
    <text evidence="1">Belongs to the LysR transcriptional regulatory family.</text>
</comment>
<dbReference type="PANTHER" id="PTHR30346:SF0">
    <property type="entry name" value="HCA OPERON TRANSCRIPTIONAL ACTIVATOR HCAR"/>
    <property type="match status" value="1"/>
</dbReference>
<name>A0A3S5YCQ9_RHOH1</name>
<dbReference type="Pfam" id="PF00126">
    <property type="entry name" value="HTH_1"/>
    <property type="match status" value="1"/>
</dbReference>
<protein>
    <submittedName>
        <fullName evidence="7">LysR family transcriptional regulator</fullName>
    </submittedName>
</protein>
<dbReference type="GO" id="GO:0003700">
    <property type="term" value="F:DNA-binding transcription factor activity"/>
    <property type="evidence" value="ECO:0007669"/>
    <property type="project" value="InterPro"/>
</dbReference>
<dbReference type="InterPro" id="IPR005119">
    <property type="entry name" value="LysR_subst-bd"/>
</dbReference>
<accession>A0A3S5YCQ9</accession>
<keyword evidence="3" id="KW-0238">DNA-binding</keyword>
<feature type="domain" description="HTH lysR-type" evidence="6">
    <location>
        <begin position="1"/>
        <end position="58"/>
    </location>
</feature>
<evidence type="ECO:0000256" key="4">
    <source>
        <dbReference type="ARBA" id="ARBA00023159"/>
    </source>
</evidence>
<dbReference type="Gene3D" id="3.40.190.290">
    <property type="match status" value="1"/>
</dbReference>
<dbReference type="AlphaFoldDB" id="A0A3S5YCQ9"/>
<reference evidence="7" key="1">
    <citation type="journal article" date="2010" name="PLoS Genet.">
        <title>The genome of a pathogenic rhodococcus: cooptive virulence underpinned by key gene acquisitions.</title>
        <authorList>
            <person name="Letek M."/>
            <person name="Gonzalez P."/>
            <person name="Macarthur I."/>
            <person name="Rodriguez H."/>
            <person name="Freeman T.C."/>
            <person name="Valero-Rello A."/>
            <person name="Blanco M."/>
            <person name="Buckley T."/>
            <person name="Cherevach I."/>
            <person name="Fahey R."/>
            <person name="Hapeshi A."/>
            <person name="Holdstock J."/>
            <person name="Leadon D."/>
            <person name="Navas J."/>
            <person name="Ocampo A."/>
            <person name="Quail M.A."/>
            <person name="Sanders M."/>
            <person name="Scortti M.M."/>
            <person name="Prescott J.F."/>
            <person name="Fogarty U."/>
            <person name="Meijer W.G."/>
            <person name="Parkhill J."/>
            <person name="Bentley S.D."/>
            <person name="Vazquez-Boland J.A."/>
        </authorList>
    </citation>
    <scope>NUCLEOTIDE SEQUENCE [LARGE SCALE GENOMIC DNA]</scope>
    <source>
        <strain evidence="7 8">103S</strain>
    </source>
</reference>
<gene>
    <name evidence="7" type="ordered locus">REQ_43980</name>
</gene>
<dbReference type="InterPro" id="IPR036388">
    <property type="entry name" value="WH-like_DNA-bd_sf"/>
</dbReference>
<evidence type="ECO:0000256" key="1">
    <source>
        <dbReference type="ARBA" id="ARBA00009437"/>
    </source>
</evidence>
<dbReference type="PRINTS" id="PR00039">
    <property type="entry name" value="HTHLYSR"/>
</dbReference>
<keyword evidence="2" id="KW-0805">Transcription regulation</keyword>
<dbReference type="Proteomes" id="UP001154400">
    <property type="component" value="Chromosome"/>
</dbReference>
<proteinExistence type="inferred from homology"/>
<sequence length="313" mass="33708">MDIEAVRTFVAVAETGRFQEAAVDLRITQQAVSKRIANLERALGVTLFVRTARGAALSPDGRAFLPHGREVLRVIDRATASVRPGGRTLRVDVLNRRIAPALALRNFHRVHPDMDLDVVALPDTDVTAAIDAVLAGSIDATFRSVPVPPRKLPGSVAVERVLDDPLQLLVGPDHALAGAPGLRPQDLTGHRIWIPGIKPGTERGSFYDELGESFGLSIDAVGPDFGAEALMDSLAGSPTLATLVGAGDRYVWPATHGLRRIPITDPTPVYPHSLVHRNGNPHPALAALRRYLDTSRVIPPGRLWTPSWATRAE</sequence>
<dbReference type="EMBL" id="FN563149">
    <property type="protein sequence ID" value="CBH50361.1"/>
    <property type="molecule type" value="Genomic_DNA"/>
</dbReference>
<dbReference type="PROSITE" id="PS50931">
    <property type="entry name" value="HTH_LYSR"/>
    <property type="match status" value="1"/>
</dbReference>
<dbReference type="RefSeq" id="WP_013417443.1">
    <property type="nucleotide sequence ID" value="NC_014659.1"/>
</dbReference>
<dbReference type="Pfam" id="PF03466">
    <property type="entry name" value="LysR_substrate"/>
    <property type="match status" value="1"/>
</dbReference>
<keyword evidence="5" id="KW-0804">Transcription</keyword>
<dbReference type="InterPro" id="IPR036390">
    <property type="entry name" value="WH_DNA-bd_sf"/>
</dbReference>
<evidence type="ECO:0000313" key="8">
    <source>
        <dbReference type="Proteomes" id="UP000006892"/>
    </source>
</evidence>
<dbReference type="GO" id="GO:0003677">
    <property type="term" value="F:DNA binding"/>
    <property type="evidence" value="ECO:0007669"/>
    <property type="project" value="UniProtKB-KW"/>
</dbReference>
<evidence type="ECO:0000256" key="2">
    <source>
        <dbReference type="ARBA" id="ARBA00023015"/>
    </source>
</evidence>
<dbReference type="Gene3D" id="1.10.10.10">
    <property type="entry name" value="Winged helix-like DNA-binding domain superfamily/Winged helix DNA-binding domain"/>
    <property type="match status" value="1"/>
</dbReference>
<dbReference type="SUPFAM" id="SSF53850">
    <property type="entry name" value="Periplasmic binding protein-like II"/>
    <property type="match status" value="1"/>
</dbReference>
<organism evidence="7">
    <name type="scientific">Rhodococcus hoagii (strain 103S)</name>
    <name type="common">Rhodococcus equi</name>
    <dbReference type="NCBI Taxonomy" id="685727"/>
    <lineage>
        <taxon>Bacteria</taxon>
        <taxon>Bacillati</taxon>
        <taxon>Actinomycetota</taxon>
        <taxon>Actinomycetes</taxon>
        <taxon>Mycobacteriales</taxon>
        <taxon>Nocardiaceae</taxon>
        <taxon>Prescottella</taxon>
    </lineage>
</organism>
<evidence type="ECO:0000256" key="5">
    <source>
        <dbReference type="ARBA" id="ARBA00023163"/>
    </source>
</evidence>
<dbReference type="PANTHER" id="PTHR30346">
    <property type="entry name" value="TRANSCRIPTIONAL DUAL REGULATOR HCAR-RELATED"/>
    <property type="match status" value="1"/>
</dbReference>
<evidence type="ECO:0000259" key="6">
    <source>
        <dbReference type="PROSITE" id="PS50931"/>
    </source>
</evidence>
<dbReference type="GO" id="GO:0032993">
    <property type="term" value="C:protein-DNA complex"/>
    <property type="evidence" value="ECO:0007669"/>
    <property type="project" value="TreeGrafter"/>
</dbReference>